<evidence type="ECO:0000256" key="6">
    <source>
        <dbReference type="ARBA" id="ARBA00023053"/>
    </source>
</evidence>
<keyword evidence="9 12" id="KW-0407">Ion channel</keyword>
<keyword evidence="2 12" id="KW-1003">Cell membrane</keyword>
<evidence type="ECO:0000313" key="13">
    <source>
        <dbReference type="EMBL" id="MEK8050847.1"/>
    </source>
</evidence>
<organism evidence="13 14">
    <name type="scientific">Pseudaquabacterium inlustre</name>
    <dbReference type="NCBI Taxonomy" id="2984192"/>
    <lineage>
        <taxon>Bacteria</taxon>
        <taxon>Pseudomonadati</taxon>
        <taxon>Pseudomonadota</taxon>
        <taxon>Betaproteobacteria</taxon>
        <taxon>Burkholderiales</taxon>
        <taxon>Sphaerotilaceae</taxon>
        <taxon>Pseudaquabacterium</taxon>
    </lineage>
</organism>
<keyword evidence="3" id="KW-0997">Cell inner membrane</keyword>
<keyword evidence="12" id="KW-0813">Transport</keyword>
<evidence type="ECO:0000256" key="1">
    <source>
        <dbReference type="ARBA" id="ARBA00004651"/>
    </source>
</evidence>
<feature type="binding site" evidence="12">
    <location>
        <position position="78"/>
    </location>
    <ligand>
        <name>Na(+)</name>
        <dbReference type="ChEBI" id="CHEBI:29101"/>
        <note>structural</note>
    </ligand>
</feature>
<dbReference type="NCBIfam" id="TIGR00494">
    <property type="entry name" value="crcB"/>
    <property type="match status" value="1"/>
</dbReference>
<evidence type="ECO:0000256" key="5">
    <source>
        <dbReference type="ARBA" id="ARBA00022989"/>
    </source>
</evidence>
<evidence type="ECO:0000256" key="4">
    <source>
        <dbReference type="ARBA" id="ARBA00022692"/>
    </source>
</evidence>
<comment type="activity regulation">
    <text evidence="12">Na(+) is not transported, but it plays an essential structural role and its presence is essential for fluoride channel function.</text>
</comment>
<comment type="subcellular location">
    <subcellularLocation>
        <location evidence="1 12">Cell membrane</location>
        <topology evidence="1 12">Multi-pass membrane protein</topology>
    </subcellularLocation>
</comment>
<dbReference type="EMBL" id="JBBUTH010000005">
    <property type="protein sequence ID" value="MEK8050847.1"/>
    <property type="molecule type" value="Genomic_DNA"/>
</dbReference>
<evidence type="ECO:0000256" key="3">
    <source>
        <dbReference type="ARBA" id="ARBA00022519"/>
    </source>
</evidence>
<dbReference type="NCBIfam" id="NF010792">
    <property type="entry name" value="PRK14196.1"/>
    <property type="match status" value="1"/>
</dbReference>
<feature type="transmembrane region" description="Helical" evidence="12">
    <location>
        <begin position="35"/>
        <end position="55"/>
    </location>
</feature>
<comment type="similarity">
    <text evidence="10 12">Belongs to the fluoride channel Fluc/FEX (TC 1.A.43) family.</text>
</comment>
<feature type="binding site" evidence="12">
    <location>
        <position position="75"/>
    </location>
    <ligand>
        <name>Na(+)</name>
        <dbReference type="ChEBI" id="CHEBI:29101"/>
        <note>structural</note>
    </ligand>
</feature>
<comment type="caution">
    <text evidence="13">The sequence shown here is derived from an EMBL/GenBank/DDBJ whole genome shotgun (WGS) entry which is preliminary data.</text>
</comment>
<evidence type="ECO:0000256" key="2">
    <source>
        <dbReference type="ARBA" id="ARBA00022475"/>
    </source>
</evidence>
<keyword evidence="5 12" id="KW-1133">Transmembrane helix</keyword>
<keyword evidence="8 12" id="KW-0472">Membrane</keyword>
<protein>
    <recommendedName>
        <fullName evidence="12">Fluoride-specific ion channel FluC</fullName>
    </recommendedName>
</protein>
<gene>
    <name evidence="12 13" type="primary">crcB</name>
    <name evidence="12" type="synonym">fluC</name>
    <name evidence="13" type="ORF">AACH10_11425</name>
</gene>
<comment type="catalytic activity">
    <reaction evidence="11">
        <text>fluoride(in) = fluoride(out)</text>
        <dbReference type="Rhea" id="RHEA:76159"/>
        <dbReference type="ChEBI" id="CHEBI:17051"/>
    </reaction>
    <physiologicalReaction direction="left-to-right" evidence="11">
        <dbReference type="Rhea" id="RHEA:76160"/>
    </physiologicalReaction>
</comment>
<feature type="transmembrane region" description="Helical" evidence="12">
    <location>
        <begin position="97"/>
        <end position="124"/>
    </location>
</feature>
<keyword evidence="6 12" id="KW-0915">Sodium</keyword>
<evidence type="ECO:0000256" key="10">
    <source>
        <dbReference type="ARBA" id="ARBA00035120"/>
    </source>
</evidence>
<evidence type="ECO:0000256" key="11">
    <source>
        <dbReference type="ARBA" id="ARBA00035585"/>
    </source>
</evidence>
<sequence>MLYALAAIAAGASLGAIARWGLANAFNALLPTLPPGTLAANLLGGYLIGVAVAFFAQHPALPPAWRLFVVTGFLGGLTTFSTFSAEVVSNLTAGRVGWALATAAVHLLGSVGMTLLGMGTVAWLRGPAQAAG</sequence>
<proteinExistence type="inferred from homology"/>
<evidence type="ECO:0000256" key="7">
    <source>
        <dbReference type="ARBA" id="ARBA00023065"/>
    </source>
</evidence>
<dbReference type="Proteomes" id="UP001365405">
    <property type="component" value="Unassembled WGS sequence"/>
</dbReference>
<keyword evidence="7 12" id="KW-0406">Ion transport</keyword>
<dbReference type="RefSeq" id="WP_341410547.1">
    <property type="nucleotide sequence ID" value="NZ_JBBUTH010000005.1"/>
</dbReference>
<evidence type="ECO:0000313" key="14">
    <source>
        <dbReference type="Proteomes" id="UP001365405"/>
    </source>
</evidence>
<dbReference type="Pfam" id="PF02537">
    <property type="entry name" value="CRCB"/>
    <property type="match status" value="1"/>
</dbReference>
<comment type="function">
    <text evidence="12">Fluoride-specific ion channel. Important for reducing fluoride concentration in the cell, thus reducing its toxicity.</text>
</comment>
<keyword evidence="12" id="KW-0479">Metal-binding</keyword>
<dbReference type="InterPro" id="IPR003691">
    <property type="entry name" value="FluC"/>
</dbReference>
<dbReference type="HAMAP" id="MF_00454">
    <property type="entry name" value="FluC"/>
    <property type="match status" value="1"/>
</dbReference>
<dbReference type="PANTHER" id="PTHR28259">
    <property type="entry name" value="FLUORIDE EXPORT PROTEIN 1-RELATED"/>
    <property type="match status" value="1"/>
</dbReference>
<evidence type="ECO:0000256" key="9">
    <source>
        <dbReference type="ARBA" id="ARBA00023303"/>
    </source>
</evidence>
<accession>A0ABU9CG50</accession>
<keyword evidence="14" id="KW-1185">Reference proteome</keyword>
<reference evidence="13 14" key="1">
    <citation type="submission" date="2024-04" db="EMBL/GenBank/DDBJ databases">
        <title>Novel species of the genus Ideonella isolated from streams.</title>
        <authorList>
            <person name="Lu H."/>
        </authorList>
    </citation>
    <scope>NUCLEOTIDE SEQUENCE [LARGE SCALE GENOMIC DNA]</scope>
    <source>
        <strain evidence="13 14">DXS22W</strain>
    </source>
</reference>
<name>A0ABU9CG50_9BURK</name>
<dbReference type="PANTHER" id="PTHR28259:SF1">
    <property type="entry name" value="FLUORIDE EXPORT PROTEIN 1-RELATED"/>
    <property type="match status" value="1"/>
</dbReference>
<evidence type="ECO:0000256" key="12">
    <source>
        <dbReference type="HAMAP-Rule" id="MF_00454"/>
    </source>
</evidence>
<evidence type="ECO:0000256" key="8">
    <source>
        <dbReference type="ARBA" id="ARBA00023136"/>
    </source>
</evidence>
<keyword evidence="4 12" id="KW-0812">Transmembrane</keyword>
<feature type="transmembrane region" description="Helical" evidence="12">
    <location>
        <begin position="67"/>
        <end position="85"/>
    </location>
</feature>